<proteinExistence type="predicted"/>
<feature type="compositionally biased region" description="Polar residues" evidence="1">
    <location>
        <begin position="10"/>
        <end position="24"/>
    </location>
</feature>
<dbReference type="EMBL" id="AP015036">
    <property type="protein sequence ID" value="BAT81469.1"/>
    <property type="molecule type" value="Genomic_DNA"/>
</dbReference>
<evidence type="ECO:0000313" key="2">
    <source>
        <dbReference type="EMBL" id="BAT81469.1"/>
    </source>
</evidence>
<accession>A0A0S3RLL8</accession>
<reference evidence="2 3" key="1">
    <citation type="journal article" date="2015" name="Sci. Rep.">
        <title>The power of single molecule real-time sequencing technology in the de novo assembly of a eukaryotic genome.</title>
        <authorList>
            <person name="Sakai H."/>
            <person name="Naito K."/>
            <person name="Ogiso-Tanaka E."/>
            <person name="Takahashi Y."/>
            <person name="Iseki K."/>
            <person name="Muto C."/>
            <person name="Satou K."/>
            <person name="Teruya K."/>
            <person name="Shiroma A."/>
            <person name="Shimoji M."/>
            <person name="Hirano T."/>
            <person name="Itoh T."/>
            <person name="Kaga A."/>
            <person name="Tomooka N."/>
        </authorList>
    </citation>
    <scope>NUCLEOTIDE SEQUENCE [LARGE SCALE GENOMIC DNA]</scope>
    <source>
        <strain evidence="3">cv. Shumari</strain>
    </source>
</reference>
<evidence type="ECO:0000313" key="3">
    <source>
        <dbReference type="Proteomes" id="UP000291084"/>
    </source>
</evidence>
<feature type="region of interest" description="Disordered" evidence="1">
    <location>
        <begin position="1"/>
        <end position="24"/>
    </location>
</feature>
<keyword evidence="3" id="KW-1185">Reference proteome</keyword>
<sequence>MSLGSRSDRNSAASCSSLDGMTSSEVEITKQEITGFVLIELKRRQRRLKSKVEEEEDFIVQPEAQEQHGSIIVPETLLESSPAVAQPTEHAV</sequence>
<organism evidence="2 3">
    <name type="scientific">Vigna angularis var. angularis</name>
    <dbReference type="NCBI Taxonomy" id="157739"/>
    <lineage>
        <taxon>Eukaryota</taxon>
        <taxon>Viridiplantae</taxon>
        <taxon>Streptophyta</taxon>
        <taxon>Embryophyta</taxon>
        <taxon>Tracheophyta</taxon>
        <taxon>Spermatophyta</taxon>
        <taxon>Magnoliopsida</taxon>
        <taxon>eudicotyledons</taxon>
        <taxon>Gunneridae</taxon>
        <taxon>Pentapetalae</taxon>
        <taxon>rosids</taxon>
        <taxon>fabids</taxon>
        <taxon>Fabales</taxon>
        <taxon>Fabaceae</taxon>
        <taxon>Papilionoideae</taxon>
        <taxon>50 kb inversion clade</taxon>
        <taxon>NPAAA clade</taxon>
        <taxon>indigoferoid/millettioid clade</taxon>
        <taxon>Phaseoleae</taxon>
        <taxon>Vigna</taxon>
    </lineage>
</organism>
<dbReference type="AlphaFoldDB" id="A0A0S3RLL8"/>
<dbReference type="Proteomes" id="UP000291084">
    <property type="component" value="Chromosome 3"/>
</dbReference>
<name>A0A0S3RLL8_PHAAN</name>
<protein>
    <submittedName>
        <fullName evidence="2">Uncharacterized protein</fullName>
    </submittedName>
</protein>
<evidence type="ECO:0000256" key="1">
    <source>
        <dbReference type="SAM" id="MobiDB-lite"/>
    </source>
</evidence>
<gene>
    <name evidence="2" type="primary">Vigan.03G119400</name>
    <name evidence="2" type="ORF">VIGAN_03119400</name>
</gene>